<sequence>MTKKMTTDEFKLKASEVHGKRYDYSESVIINTKTKVKIVCQEHGLFEQTPANHLQGMGCLLCGFKNAGQYHKKDTKSFIEEAKAIHSDFYDYSLSQYKGAREKITIICPKHGNFEQVAHVHLRNSVGAGCERCSYEKRGEHSRMPFEEFRCRANEVHEGFYDYSAAEKEFASTTDKITIICTLHGPFLQTPSGHLAGRGCSACSASRLSYKFIKSNDAFIRDARKVHGDKYDYSKVEYAGAFIGVEISCPLDGVFVQSPTSHLSGIGCPKCSRRNQGAPRNLTRALRGEFDDGKEAFVYVVSFKLPCTNLFLYKIGSGTGSRMKTVINEIKRVGGYDPTISHCLFSSTGEAIVFEHLAHEQVRHHQFIVPIEFKFHGHSEVFVKSPILDALENHPTLTIFRSGKRWDPRVTNSSK</sequence>
<comment type="caution">
    <text evidence="1">The sequence shown here is derived from an EMBL/GenBank/DDBJ whole genome shotgun (WGS) entry which is preliminary data.</text>
</comment>
<gene>
    <name evidence="1" type="ORF">EDC63_10751</name>
</gene>
<dbReference type="InterPro" id="IPR007929">
    <property type="entry name" value="DUF723"/>
</dbReference>
<dbReference type="RefSeq" id="WP_124945193.1">
    <property type="nucleotide sequence ID" value="NZ_BHVT01000009.1"/>
</dbReference>
<organism evidence="1 2">
    <name type="scientific">Sulfurirhabdus autotrophica</name>
    <dbReference type="NCBI Taxonomy" id="1706046"/>
    <lineage>
        <taxon>Bacteria</taxon>
        <taxon>Pseudomonadati</taxon>
        <taxon>Pseudomonadota</taxon>
        <taxon>Betaproteobacteria</taxon>
        <taxon>Nitrosomonadales</taxon>
        <taxon>Sulfuricellaceae</taxon>
        <taxon>Sulfurirhabdus</taxon>
    </lineage>
</organism>
<dbReference type="Proteomes" id="UP000295367">
    <property type="component" value="Unassembled WGS sequence"/>
</dbReference>
<protein>
    <submittedName>
        <fullName evidence="1">Uncharacterized protein DUF723</fullName>
    </submittedName>
</protein>
<dbReference type="OrthoDB" id="878605at2"/>
<dbReference type="Pfam" id="PF05265">
    <property type="entry name" value="DUF723"/>
    <property type="match status" value="1"/>
</dbReference>
<reference evidence="1 2" key="1">
    <citation type="submission" date="2019-03" db="EMBL/GenBank/DDBJ databases">
        <title>Genomic Encyclopedia of Type Strains, Phase IV (KMG-IV): sequencing the most valuable type-strain genomes for metagenomic binning, comparative biology and taxonomic classification.</title>
        <authorList>
            <person name="Goeker M."/>
        </authorList>
    </citation>
    <scope>NUCLEOTIDE SEQUENCE [LARGE SCALE GENOMIC DNA]</scope>
    <source>
        <strain evidence="1 2">DSM 100309</strain>
    </source>
</reference>
<accession>A0A4R3Y7V8</accession>
<dbReference type="EMBL" id="SMCO01000007">
    <property type="protein sequence ID" value="TCV86363.1"/>
    <property type="molecule type" value="Genomic_DNA"/>
</dbReference>
<proteinExistence type="predicted"/>
<evidence type="ECO:0000313" key="2">
    <source>
        <dbReference type="Proteomes" id="UP000295367"/>
    </source>
</evidence>
<name>A0A4R3Y7V8_9PROT</name>
<evidence type="ECO:0000313" key="1">
    <source>
        <dbReference type="EMBL" id="TCV86363.1"/>
    </source>
</evidence>
<dbReference type="AlphaFoldDB" id="A0A4R3Y7V8"/>
<keyword evidence="2" id="KW-1185">Reference proteome</keyword>